<dbReference type="Pfam" id="PF00332">
    <property type="entry name" value="Glyco_hydro_17"/>
    <property type="match status" value="1"/>
</dbReference>
<keyword evidence="12" id="KW-1185">Reference proteome</keyword>
<evidence type="ECO:0000256" key="5">
    <source>
        <dbReference type="ARBA" id="ARBA00023295"/>
    </source>
</evidence>
<comment type="catalytic activity">
    <reaction evidence="1">
        <text>Hydrolysis of (1-&gt;3)-beta-D-glucosidic linkages in (1-&gt;3)-beta-D-glucans.</text>
        <dbReference type="EC" id="3.2.1.39"/>
    </reaction>
</comment>
<dbReference type="PROSITE" id="PS00587">
    <property type="entry name" value="GLYCOSYL_HYDROL_F17"/>
    <property type="match status" value="1"/>
</dbReference>
<dbReference type="GO" id="GO:0005975">
    <property type="term" value="P:carbohydrate metabolic process"/>
    <property type="evidence" value="ECO:0007669"/>
    <property type="project" value="InterPro"/>
</dbReference>
<organism evidence="11 12">
    <name type="scientific">Jatropha curcas</name>
    <name type="common">Barbados nut</name>
    <dbReference type="NCBI Taxonomy" id="180498"/>
    <lineage>
        <taxon>Eukaryota</taxon>
        <taxon>Viridiplantae</taxon>
        <taxon>Streptophyta</taxon>
        <taxon>Embryophyta</taxon>
        <taxon>Tracheophyta</taxon>
        <taxon>Spermatophyta</taxon>
        <taxon>Magnoliopsida</taxon>
        <taxon>eudicotyledons</taxon>
        <taxon>Gunneridae</taxon>
        <taxon>Pentapetalae</taxon>
        <taxon>rosids</taxon>
        <taxon>fabids</taxon>
        <taxon>Malpighiales</taxon>
        <taxon>Euphorbiaceae</taxon>
        <taxon>Crotonoideae</taxon>
        <taxon>Jatropheae</taxon>
        <taxon>Jatropha</taxon>
    </lineage>
</organism>
<dbReference type="OrthoDB" id="843229at2759"/>
<dbReference type="PANTHER" id="PTHR32227">
    <property type="entry name" value="GLUCAN ENDO-1,3-BETA-GLUCOSIDASE BG1-RELATED-RELATED"/>
    <property type="match status" value="1"/>
</dbReference>
<dbReference type="STRING" id="180498.A0A067KHX2"/>
<dbReference type="Proteomes" id="UP000027138">
    <property type="component" value="Unassembled WGS sequence"/>
</dbReference>
<evidence type="ECO:0000256" key="4">
    <source>
        <dbReference type="ARBA" id="ARBA00022801"/>
    </source>
</evidence>
<gene>
    <name evidence="11" type="ORF">JCGZ_12321</name>
</gene>
<evidence type="ECO:0000313" key="11">
    <source>
        <dbReference type="EMBL" id="KDP31860.1"/>
    </source>
</evidence>
<protein>
    <recommendedName>
        <fullName evidence="3">glucan endo-1,3-beta-D-glucosidase</fullName>
        <ecNumber evidence="3">3.2.1.39</ecNumber>
    </recommendedName>
    <alternativeName>
        <fullName evidence="6">(1-&gt;3)-beta-glucan endohydrolase</fullName>
    </alternativeName>
    <alternativeName>
        <fullName evidence="7">Beta-1,3-endoglucanase</fullName>
    </alternativeName>
</protein>
<evidence type="ECO:0000256" key="1">
    <source>
        <dbReference type="ARBA" id="ARBA00000382"/>
    </source>
</evidence>
<keyword evidence="4 9" id="KW-0378">Hydrolase</keyword>
<evidence type="ECO:0000256" key="10">
    <source>
        <dbReference type="SAM" id="SignalP"/>
    </source>
</evidence>
<dbReference type="Gene3D" id="3.20.20.80">
    <property type="entry name" value="Glycosidases"/>
    <property type="match status" value="1"/>
</dbReference>
<proteinExistence type="inferred from homology"/>
<dbReference type="SUPFAM" id="SSF51445">
    <property type="entry name" value="(Trans)glycosidases"/>
    <property type="match status" value="1"/>
</dbReference>
<accession>A0A067KHX2</accession>
<dbReference type="InterPro" id="IPR000490">
    <property type="entry name" value="Glyco_hydro_17"/>
</dbReference>
<evidence type="ECO:0000256" key="2">
    <source>
        <dbReference type="ARBA" id="ARBA00008773"/>
    </source>
</evidence>
<evidence type="ECO:0000256" key="3">
    <source>
        <dbReference type="ARBA" id="ARBA00012780"/>
    </source>
</evidence>
<evidence type="ECO:0000256" key="8">
    <source>
        <dbReference type="RuleBase" id="RU004335"/>
    </source>
</evidence>
<dbReference type="EC" id="3.2.1.39" evidence="3"/>
<dbReference type="InterPro" id="IPR044965">
    <property type="entry name" value="Glyco_hydro_17_plant"/>
</dbReference>
<dbReference type="EMBL" id="KK914593">
    <property type="protein sequence ID" value="KDP31860.1"/>
    <property type="molecule type" value="Genomic_DNA"/>
</dbReference>
<evidence type="ECO:0000256" key="9">
    <source>
        <dbReference type="RuleBase" id="RU004336"/>
    </source>
</evidence>
<keyword evidence="10" id="KW-0732">Signal</keyword>
<feature type="signal peptide" evidence="10">
    <location>
        <begin position="1"/>
        <end position="23"/>
    </location>
</feature>
<sequence length="252" mass="27548">MVHSIFSLLAAFLLSIELHDFAGIQVILGAVDNDLPTLATNPTFATTWSFLQCKPYKIIAANLTIPISTAIFQQTLSVSYPPSAGSWSSDASPYIIPVAQFLQANKYPLLCNVYTYFSYQSDPEHIRLDYALINTSEVTVQDGSLGYTNLLDASIDAIYAALEKVGANDVEIIVSETGWPSGGPDSATTINAQTYNNNVIARLANVGTPKRPGQVLESYIFALFNEDLNSVGIEQHFGLFYLNLTEVYPVNF</sequence>
<comment type="similarity">
    <text evidence="2 8">Belongs to the glycosyl hydrolase 17 family.</text>
</comment>
<name>A0A067KHX2_JATCU</name>
<evidence type="ECO:0000256" key="6">
    <source>
        <dbReference type="ARBA" id="ARBA00033335"/>
    </source>
</evidence>
<dbReference type="AlphaFoldDB" id="A0A067KHX2"/>
<feature type="chain" id="PRO_5001643726" description="glucan endo-1,3-beta-D-glucosidase" evidence="10">
    <location>
        <begin position="24"/>
        <end position="252"/>
    </location>
</feature>
<dbReference type="GO" id="GO:0042973">
    <property type="term" value="F:glucan endo-1,3-beta-D-glucosidase activity"/>
    <property type="evidence" value="ECO:0007669"/>
    <property type="project" value="UniProtKB-EC"/>
</dbReference>
<evidence type="ECO:0000256" key="7">
    <source>
        <dbReference type="ARBA" id="ARBA00033417"/>
    </source>
</evidence>
<keyword evidence="5 9" id="KW-0326">Glycosidase</keyword>
<evidence type="ECO:0000313" key="12">
    <source>
        <dbReference type="Proteomes" id="UP000027138"/>
    </source>
</evidence>
<reference evidence="11 12" key="1">
    <citation type="journal article" date="2014" name="PLoS ONE">
        <title>Global Analysis of Gene Expression Profiles in Physic Nut (Jatropha curcas L.) Seedlings Exposed to Salt Stress.</title>
        <authorList>
            <person name="Zhang L."/>
            <person name="Zhang C."/>
            <person name="Wu P."/>
            <person name="Chen Y."/>
            <person name="Li M."/>
            <person name="Jiang H."/>
            <person name="Wu G."/>
        </authorList>
    </citation>
    <scope>NUCLEOTIDE SEQUENCE [LARGE SCALE GENOMIC DNA]</scope>
    <source>
        <strain evidence="12">cv. GZQX0401</strain>
        <tissue evidence="11">Young leaves</tissue>
    </source>
</reference>
<dbReference type="InterPro" id="IPR017853">
    <property type="entry name" value="GH"/>
</dbReference>